<evidence type="ECO:0000256" key="6">
    <source>
        <dbReference type="SAM" id="Coils"/>
    </source>
</evidence>
<keyword evidence="10" id="KW-1185">Reference proteome</keyword>
<keyword evidence="6" id="KW-0175">Coiled coil</keyword>
<evidence type="ECO:0000256" key="3">
    <source>
        <dbReference type="ARBA" id="ARBA00022692"/>
    </source>
</evidence>
<evidence type="ECO:0000313" key="10">
    <source>
        <dbReference type="Proteomes" id="UP001197974"/>
    </source>
</evidence>
<keyword evidence="5 7" id="KW-0472">Membrane</keyword>
<evidence type="ECO:0000256" key="4">
    <source>
        <dbReference type="ARBA" id="ARBA00022989"/>
    </source>
</evidence>
<feature type="transmembrane region" description="Helical" evidence="7">
    <location>
        <begin position="306"/>
        <end position="325"/>
    </location>
</feature>
<feature type="domain" description="ABC-2 type transporter transmembrane" evidence="8">
    <location>
        <begin position="19"/>
        <end position="377"/>
    </location>
</feature>
<organism evidence="9 10">
    <name type="scientific">Bacillus carboniphilus</name>
    <dbReference type="NCBI Taxonomy" id="86663"/>
    <lineage>
        <taxon>Bacteria</taxon>
        <taxon>Bacillati</taxon>
        <taxon>Bacillota</taxon>
        <taxon>Bacilli</taxon>
        <taxon>Bacillales</taxon>
        <taxon>Bacillaceae</taxon>
        <taxon>Bacillus</taxon>
    </lineage>
</organism>
<accession>A0ABY9JVR0</accession>
<proteinExistence type="predicted"/>
<keyword evidence="4 7" id="KW-1133">Transmembrane helix</keyword>
<feature type="transmembrane region" description="Helical" evidence="7">
    <location>
        <begin position="331"/>
        <end position="349"/>
    </location>
</feature>
<feature type="transmembrane region" description="Helical" evidence="7">
    <location>
        <begin position="179"/>
        <end position="204"/>
    </location>
</feature>
<dbReference type="Proteomes" id="UP001197974">
    <property type="component" value="Chromosome"/>
</dbReference>
<dbReference type="InterPro" id="IPR051449">
    <property type="entry name" value="ABC-2_transporter_component"/>
</dbReference>
<feature type="transmembrane region" description="Helical" evidence="7">
    <location>
        <begin position="271"/>
        <end position="294"/>
    </location>
</feature>
<keyword evidence="3 7" id="KW-0812">Transmembrane</keyword>
<evidence type="ECO:0000256" key="2">
    <source>
        <dbReference type="ARBA" id="ARBA00022475"/>
    </source>
</evidence>
<dbReference type="RefSeq" id="WP_226539341.1">
    <property type="nucleotide sequence ID" value="NZ_CP129013.1"/>
</dbReference>
<feature type="transmembrane region" description="Helical" evidence="7">
    <location>
        <begin position="21"/>
        <end position="38"/>
    </location>
</feature>
<reference evidence="9 10" key="1">
    <citation type="submission" date="2023-06" db="EMBL/GenBank/DDBJ databases">
        <title>Five Gram-positive bacteria isolated from mangrove sediments in Shenzhen, Guangdong, China.</title>
        <authorList>
            <person name="Yu S."/>
            <person name="Zheng W."/>
            <person name="Huang Y."/>
        </authorList>
    </citation>
    <scope>NUCLEOTIDE SEQUENCE [LARGE SCALE GENOMIC DNA]</scope>
    <source>
        <strain evidence="9 10">SaN35-3</strain>
    </source>
</reference>
<feature type="coiled-coil region" evidence="6">
    <location>
        <begin position="63"/>
        <end position="90"/>
    </location>
</feature>
<sequence>MNKFWIMLGHTYINKIRSKSMIISTLIMLVFIFGIVNIDKIIEIFDKEEVSKVVVLDSTGDLYKELTDQIQDDSIELILAENEKTEIEEQILAGEIEGMVEVNLQNGLPTATYYSESITNEEVFNTIDQALNQVKVKLATNQLGIGEDEVSSIFAPVPFKKVALGENAKTEAEVGQAIAIVYFILFLIYIFVVQYAAIIATEVATEKSSRVMEILVSSASPIQQMFAKILGIGLVSITQLLVLMTAGILSARNLVSQVSDQFSLSDLPFDIFIYGMIFFILGFLLYATLAAFLGALVSRTEDVQQVISPMMFLIVAAFIIAMTGIQNPESTFISVLSFIPFFSPMLMFLRVGMLSIPLWEIALSIGLLVGTIIILAIYGAKIYKGGVLMYRSTGVWKGIKEAMTISKES</sequence>
<evidence type="ECO:0000313" key="9">
    <source>
        <dbReference type="EMBL" id="WLR42833.1"/>
    </source>
</evidence>
<evidence type="ECO:0000256" key="7">
    <source>
        <dbReference type="SAM" id="Phobius"/>
    </source>
</evidence>
<gene>
    <name evidence="9" type="ORF">LC087_00900</name>
</gene>
<dbReference type="InterPro" id="IPR013525">
    <property type="entry name" value="ABC2_TM"/>
</dbReference>
<feature type="transmembrane region" description="Helical" evidence="7">
    <location>
        <begin position="361"/>
        <end position="380"/>
    </location>
</feature>
<keyword evidence="2" id="KW-1003">Cell membrane</keyword>
<evidence type="ECO:0000259" key="8">
    <source>
        <dbReference type="Pfam" id="PF12698"/>
    </source>
</evidence>
<dbReference type="PANTHER" id="PTHR30294:SF29">
    <property type="entry name" value="MULTIDRUG ABC TRANSPORTER PERMEASE YBHS-RELATED"/>
    <property type="match status" value="1"/>
</dbReference>
<dbReference type="EMBL" id="CP129013">
    <property type="protein sequence ID" value="WLR42833.1"/>
    <property type="molecule type" value="Genomic_DNA"/>
</dbReference>
<feature type="transmembrane region" description="Helical" evidence="7">
    <location>
        <begin position="225"/>
        <end position="251"/>
    </location>
</feature>
<comment type="subcellular location">
    <subcellularLocation>
        <location evidence="1">Cell membrane</location>
        <topology evidence="1">Multi-pass membrane protein</topology>
    </subcellularLocation>
</comment>
<name>A0ABY9JVR0_9BACI</name>
<dbReference type="PANTHER" id="PTHR30294">
    <property type="entry name" value="MEMBRANE COMPONENT OF ABC TRANSPORTER YHHJ-RELATED"/>
    <property type="match status" value="1"/>
</dbReference>
<evidence type="ECO:0000256" key="5">
    <source>
        <dbReference type="ARBA" id="ARBA00023136"/>
    </source>
</evidence>
<evidence type="ECO:0000256" key="1">
    <source>
        <dbReference type="ARBA" id="ARBA00004651"/>
    </source>
</evidence>
<dbReference type="Pfam" id="PF12698">
    <property type="entry name" value="ABC2_membrane_3"/>
    <property type="match status" value="1"/>
</dbReference>
<protein>
    <submittedName>
        <fullName evidence="9">ABC transporter permease</fullName>
    </submittedName>
</protein>